<reference evidence="1" key="1">
    <citation type="submission" date="2022-07" db="EMBL/GenBank/DDBJ databases">
        <title>Phylogenomic reconstructions and comparative analyses of Kickxellomycotina fungi.</title>
        <authorList>
            <person name="Reynolds N.K."/>
            <person name="Stajich J.E."/>
            <person name="Barry K."/>
            <person name="Grigoriev I.V."/>
            <person name="Crous P."/>
            <person name="Smith M.E."/>
        </authorList>
    </citation>
    <scope>NUCLEOTIDE SEQUENCE</scope>
    <source>
        <strain evidence="1">BCRC 34780</strain>
    </source>
</reference>
<accession>A0ACC1LDG2</accession>
<gene>
    <name evidence="1" type="primary">GOS1</name>
    <name evidence="1" type="ORF">H4R21_000957</name>
</gene>
<protein>
    <submittedName>
        <fullName evidence="1">Protein transport protein gos1</fullName>
    </submittedName>
</protein>
<organism evidence="1 2">
    <name type="scientific">Coemansia helicoidea</name>
    <dbReference type="NCBI Taxonomy" id="1286919"/>
    <lineage>
        <taxon>Eukaryota</taxon>
        <taxon>Fungi</taxon>
        <taxon>Fungi incertae sedis</taxon>
        <taxon>Zoopagomycota</taxon>
        <taxon>Kickxellomycotina</taxon>
        <taxon>Kickxellomycetes</taxon>
        <taxon>Kickxellales</taxon>
        <taxon>Kickxellaceae</taxon>
        <taxon>Coemansia</taxon>
    </lineage>
</organism>
<evidence type="ECO:0000313" key="1">
    <source>
        <dbReference type="EMBL" id="KAJ2806228.1"/>
    </source>
</evidence>
<proteinExistence type="predicted"/>
<name>A0ACC1LDG2_9FUNG</name>
<keyword evidence="2" id="KW-1185">Reference proteome</keyword>
<dbReference type="Proteomes" id="UP001140087">
    <property type="component" value="Unassembled WGS sequence"/>
</dbReference>
<comment type="caution">
    <text evidence="1">The sequence shown here is derived from an EMBL/GenBank/DDBJ whole genome shotgun (WGS) entry which is preliminary data.</text>
</comment>
<dbReference type="EMBL" id="JANBUN010000164">
    <property type="protein sequence ID" value="KAJ2806228.1"/>
    <property type="molecule type" value="Genomic_DNA"/>
</dbReference>
<sequence length="228" mass="25282">MESGSVSIELPVATIRPWEQLLRDVRDLEAGLDARIAQYMQFVQPAGGAGGAAADQQQRTQLETEITTVLGDFDAALAEMTETVRHDRGSKRVLERHQGMYSDYVREFQRYQSNVRAALSRSELLGGAARAGPADVADRDRLVGERAQIDQAHTDIDMVLEQAFRVHHDLGEQRSIISGATARMVSVSERIPGINMLLGRIRSRKRREKVVLAVVITICASILLYVLT</sequence>
<evidence type="ECO:0000313" key="2">
    <source>
        <dbReference type="Proteomes" id="UP001140087"/>
    </source>
</evidence>